<dbReference type="NCBIfam" id="NF005559">
    <property type="entry name" value="PRK07231.1"/>
    <property type="match status" value="1"/>
</dbReference>
<dbReference type="Pfam" id="PF13561">
    <property type="entry name" value="adh_short_C2"/>
    <property type="match status" value="1"/>
</dbReference>
<evidence type="ECO:0000313" key="5">
    <source>
        <dbReference type="EMBL" id="QYC11170.1"/>
    </source>
</evidence>
<dbReference type="GeneID" id="94374404"/>
<dbReference type="PANTHER" id="PTHR24321:SF8">
    <property type="entry name" value="ESTRADIOL 17-BETA-DEHYDROGENASE 8-RELATED"/>
    <property type="match status" value="1"/>
</dbReference>
<dbReference type="EMBL" id="CP080034">
    <property type="protein sequence ID" value="QYC11170.1"/>
    <property type="molecule type" value="Genomic_DNA"/>
</dbReference>
<name>A0ABX8TLB4_9CAUL</name>
<feature type="domain" description="Ketoreductase" evidence="4">
    <location>
        <begin position="7"/>
        <end position="179"/>
    </location>
</feature>
<dbReference type="SMART" id="SM00822">
    <property type="entry name" value="PKS_KR"/>
    <property type="match status" value="1"/>
</dbReference>
<dbReference type="InterPro" id="IPR002347">
    <property type="entry name" value="SDR_fam"/>
</dbReference>
<keyword evidence="6" id="KW-1185">Reference proteome</keyword>
<dbReference type="InterPro" id="IPR020904">
    <property type="entry name" value="Sc_DH/Rdtase_CS"/>
</dbReference>
<organism evidence="5 6">
    <name type="scientific">Brevundimonas nasdae</name>
    <dbReference type="NCBI Taxonomy" id="172043"/>
    <lineage>
        <taxon>Bacteria</taxon>
        <taxon>Pseudomonadati</taxon>
        <taxon>Pseudomonadota</taxon>
        <taxon>Alphaproteobacteria</taxon>
        <taxon>Caulobacterales</taxon>
        <taxon>Caulobacteraceae</taxon>
        <taxon>Brevundimonas</taxon>
    </lineage>
</organism>
<comment type="similarity">
    <text evidence="1">Belongs to the short-chain dehydrogenases/reductases (SDR) family.</text>
</comment>
<accession>A0ABX8TLB4</accession>
<evidence type="ECO:0000259" key="4">
    <source>
        <dbReference type="SMART" id="SM00822"/>
    </source>
</evidence>
<evidence type="ECO:0000256" key="3">
    <source>
        <dbReference type="ARBA" id="ARBA00023027"/>
    </source>
</evidence>
<evidence type="ECO:0000256" key="2">
    <source>
        <dbReference type="ARBA" id="ARBA00023002"/>
    </source>
</evidence>
<reference evidence="5 6" key="1">
    <citation type="submission" date="2021-07" db="EMBL/GenBank/DDBJ databases">
        <title>Isolation and characterization of bacteria from a gold mining with a capacity of golden bioaccumulation.</title>
        <authorList>
            <person name="Yang X.J."/>
        </authorList>
    </citation>
    <scope>NUCLEOTIDE SEQUENCE [LARGE SCALE GENOMIC DNA]</scope>
    <source>
        <strain evidence="5 6">Au29</strain>
    </source>
</reference>
<dbReference type="RefSeq" id="WP_219353809.1">
    <property type="nucleotide sequence ID" value="NZ_CP080034.1"/>
</dbReference>
<gene>
    <name evidence="5" type="ORF">KWG56_03940</name>
</gene>
<keyword evidence="3" id="KW-0520">NAD</keyword>
<sequence>MARFTGKTVIVTGAGSGIGQAAVERFASEGANVLAADLNTDAMKDFDGDKVVAHQVDVSKLDQVEAMVKAAVDRFGQLDVIVNNAGVLCEGTVTEVSLDDYRKVMNINVDGVFYGCRAAYPELKKTKGCIVNTSSISGLGGDGSMVGYNMSKGAVTQLTRALARDSGRDGVRVNAVAPTLVHTNLTAEMNEDKPLMDAFAKAIPLGRGAQPEEIAAVIAFLASDDASFVHGHVMPVDGGLNGSNGQPDSSEF</sequence>
<dbReference type="InterPro" id="IPR057326">
    <property type="entry name" value="KR_dom"/>
</dbReference>
<dbReference type="PROSITE" id="PS00061">
    <property type="entry name" value="ADH_SHORT"/>
    <property type="match status" value="1"/>
</dbReference>
<dbReference type="CDD" id="cd05233">
    <property type="entry name" value="SDR_c"/>
    <property type="match status" value="1"/>
</dbReference>
<proteinExistence type="inferred from homology"/>
<dbReference type="PANTHER" id="PTHR24321">
    <property type="entry name" value="DEHYDROGENASES, SHORT CHAIN"/>
    <property type="match status" value="1"/>
</dbReference>
<evidence type="ECO:0000313" key="6">
    <source>
        <dbReference type="Proteomes" id="UP000824334"/>
    </source>
</evidence>
<keyword evidence="2" id="KW-0560">Oxidoreductase</keyword>
<evidence type="ECO:0000256" key="1">
    <source>
        <dbReference type="ARBA" id="ARBA00006484"/>
    </source>
</evidence>
<dbReference type="Proteomes" id="UP000824334">
    <property type="component" value="Chromosome"/>
</dbReference>
<protein>
    <submittedName>
        <fullName evidence="5">SDR family oxidoreductase</fullName>
    </submittedName>
</protein>